<proteinExistence type="predicted"/>
<feature type="transmembrane region" description="Helical" evidence="1">
    <location>
        <begin position="355"/>
        <end position="374"/>
    </location>
</feature>
<dbReference type="PRINTS" id="PR00702">
    <property type="entry name" value="ACRIFLAVINRP"/>
</dbReference>
<dbReference type="RefSeq" id="WP_125137170.1">
    <property type="nucleotide sequence ID" value="NZ_LR130778.1"/>
</dbReference>
<feature type="transmembrane region" description="Helical" evidence="1">
    <location>
        <begin position="860"/>
        <end position="879"/>
    </location>
</feature>
<feature type="transmembrane region" description="Helical" evidence="1">
    <location>
        <begin position="329"/>
        <end position="348"/>
    </location>
</feature>
<feature type="transmembrane region" description="Helical" evidence="1">
    <location>
        <begin position="886"/>
        <end position="906"/>
    </location>
</feature>
<keyword evidence="1" id="KW-1133">Transmembrane helix</keyword>
<feature type="transmembrane region" description="Helical" evidence="1">
    <location>
        <begin position="12"/>
        <end position="29"/>
    </location>
</feature>
<evidence type="ECO:0000256" key="1">
    <source>
        <dbReference type="SAM" id="Phobius"/>
    </source>
</evidence>
<keyword evidence="3" id="KW-1185">Reference proteome</keyword>
<dbReference type="AlphaFoldDB" id="A0A3P7PD18"/>
<dbReference type="Proteomes" id="UP000279029">
    <property type="component" value="Chromosome"/>
</dbReference>
<dbReference type="OrthoDB" id="9757876at2"/>
<dbReference type="Gene3D" id="3.30.70.1440">
    <property type="entry name" value="Multidrug efflux transporter AcrB pore domain"/>
    <property type="match status" value="1"/>
</dbReference>
<sequence>MNLSSISVKRPVTTVMFILIVVLLGFVSLTRIPIDLYPNIEVPVAIIQTNYPNVSPEEIENLVTRPIEEAVGTVSNIDVIQSITSEGSSIVVVVFNFGTDMDFATLDMREKVDMVKGFLPEDASTPMVLQIDINATAVVQAALSGADVATLYEYADSTIRPALERIEGVASVSVDGGYTNYVSVRVDTGMLSNYGLTIDQIAGILAAENINLPAGSVNKGDKELLLRTVGEFSSLSDIRQTPITLPSGGVIRLSDIATVNLTNEDLASITKVDGESAVSISIQKQSGTNTVAVAGEINKVLDEIGRTTAYDLKVVVDQSDFINKAIARVGSNALIGGLLAVMVLFIFLRSLRSTIIIGLSMPISIIATGILLYFNDITLNMMTLGGITLGVGMLVDNSVVVLENIYRFVQEGHNRFDAAIMGAKEVAMAVTASTLTTVAVFLPMVFVEGITSIMFREFALTVTFSLLSSLVVSLTLIPMLSSKLLIVDEFQGKHHENKFKVTGWLLDHADSVYKGLDNSYRKALNWSLSHRKIVVFSAIGILIISLASSAFIGMEFMPESDEGAFSISVTLEDGAKTEETSAAMDDIVNRIIDMESIDYIFSSTTGGDFVVAGQNQGTITGALLPLDQRDISVFDVVVQVEELIKDIPGVKTSVAAVSQSGMMTGGGSAIAISIKGKELDVLEDIAADMVEVGQTIEGTRNVSSSLESASPQVEIALKRNNASRFGLTTAQVSSQVKTMLDGRVATRYKLEGNEVDVVIEGDTRYKDSIESLKQMEIQSPMGTSVPLDAIADITVDTGALSIYREDLVRTVTVSAGTYGRDLAAVVKDYEAAVAELDIPTGYTFSFGGANQDMIEAFSDLALALILAILLVYMIIAAQFESLLTPFIIMFSIPLAFAGGLIALFITYRTLNITSIIGFIMLSGIVVNNAIVLLDYIGTRRKMGEDRTTAIITAGPIRLRPILMTSMTTILGLLPLSMGIGEGAELQASMGTVVIGGLLLSSLLTLVFIPVVYSIMDDLHVKFISRKEKKAAKA</sequence>
<dbReference type="PANTHER" id="PTHR32063:SF0">
    <property type="entry name" value="SWARMING MOTILITY PROTEIN SWRC"/>
    <property type="match status" value="1"/>
</dbReference>
<feature type="transmembrane region" description="Helical" evidence="1">
    <location>
        <begin position="958"/>
        <end position="980"/>
    </location>
</feature>
<dbReference type="InterPro" id="IPR027463">
    <property type="entry name" value="AcrB_DN_DC_subdom"/>
</dbReference>
<dbReference type="Gene3D" id="1.20.1640.10">
    <property type="entry name" value="Multidrug efflux transporter AcrB transmembrane domain"/>
    <property type="match status" value="2"/>
</dbReference>
<dbReference type="SUPFAM" id="SSF82693">
    <property type="entry name" value="Multidrug efflux transporter AcrB pore domain, PN1, PN2, PC1 and PC2 subdomains"/>
    <property type="match status" value="3"/>
</dbReference>
<evidence type="ECO:0000313" key="3">
    <source>
        <dbReference type="Proteomes" id="UP000279029"/>
    </source>
</evidence>
<keyword evidence="1" id="KW-0812">Transmembrane</keyword>
<dbReference type="Gene3D" id="3.30.70.1430">
    <property type="entry name" value="Multidrug efflux transporter AcrB pore domain"/>
    <property type="match status" value="2"/>
</dbReference>
<dbReference type="Pfam" id="PF00873">
    <property type="entry name" value="ACR_tran"/>
    <property type="match status" value="1"/>
</dbReference>
<dbReference type="SUPFAM" id="SSF82714">
    <property type="entry name" value="Multidrug efflux transporter AcrB TolC docking domain, DN and DC subdomains"/>
    <property type="match status" value="2"/>
</dbReference>
<feature type="transmembrane region" description="Helical" evidence="1">
    <location>
        <begin position="912"/>
        <end position="937"/>
    </location>
</feature>
<organism evidence="2 3">
    <name type="scientific">Petrocella atlantisensis</name>
    <dbReference type="NCBI Taxonomy" id="2173034"/>
    <lineage>
        <taxon>Bacteria</taxon>
        <taxon>Bacillati</taxon>
        <taxon>Bacillota</taxon>
        <taxon>Clostridia</taxon>
        <taxon>Lachnospirales</taxon>
        <taxon>Vallitaleaceae</taxon>
        <taxon>Petrocella</taxon>
    </lineage>
</organism>
<dbReference type="Gene3D" id="3.30.70.1320">
    <property type="entry name" value="Multidrug efflux transporter AcrB pore domain like"/>
    <property type="match status" value="1"/>
</dbReference>
<dbReference type="SUPFAM" id="SSF82866">
    <property type="entry name" value="Multidrug efflux transporter AcrB transmembrane domain"/>
    <property type="match status" value="2"/>
</dbReference>
<dbReference type="GO" id="GO:0005886">
    <property type="term" value="C:plasma membrane"/>
    <property type="evidence" value="ECO:0007669"/>
    <property type="project" value="TreeGrafter"/>
</dbReference>
<name>A0A3P7PD18_9FIRM</name>
<feature type="transmembrane region" description="Helical" evidence="1">
    <location>
        <begin position="426"/>
        <end position="446"/>
    </location>
</feature>
<reference evidence="2 3" key="1">
    <citation type="submission" date="2018-09" db="EMBL/GenBank/DDBJ databases">
        <authorList>
            <person name="Postec A."/>
        </authorList>
    </citation>
    <scope>NUCLEOTIDE SEQUENCE [LARGE SCALE GENOMIC DNA]</scope>
    <source>
        <strain evidence="2">70B-A</strain>
    </source>
</reference>
<feature type="transmembrane region" description="Helical" evidence="1">
    <location>
        <begin position="386"/>
        <end position="406"/>
    </location>
</feature>
<gene>
    <name evidence="2" type="ORF">PATL70BA_2060</name>
</gene>
<feature type="transmembrane region" description="Helical" evidence="1">
    <location>
        <begin position="458"/>
        <end position="477"/>
    </location>
</feature>
<accession>A0A3P7PD18</accession>
<dbReference type="GO" id="GO:0042910">
    <property type="term" value="F:xenobiotic transmembrane transporter activity"/>
    <property type="evidence" value="ECO:0007669"/>
    <property type="project" value="TreeGrafter"/>
</dbReference>
<feature type="transmembrane region" description="Helical" evidence="1">
    <location>
        <begin position="533"/>
        <end position="554"/>
    </location>
</feature>
<dbReference type="KEGG" id="cbar:PATL70BA_2060"/>
<keyword evidence="1" id="KW-0472">Membrane</keyword>
<dbReference type="InterPro" id="IPR001036">
    <property type="entry name" value="Acrflvin-R"/>
</dbReference>
<dbReference type="EMBL" id="LR130778">
    <property type="protein sequence ID" value="VDN47943.1"/>
    <property type="molecule type" value="Genomic_DNA"/>
</dbReference>
<feature type="transmembrane region" description="Helical" evidence="1">
    <location>
        <begin position="992"/>
        <end position="1015"/>
    </location>
</feature>
<dbReference type="PANTHER" id="PTHR32063">
    <property type="match status" value="1"/>
</dbReference>
<evidence type="ECO:0000313" key="2">
    <source>
        <dbReference type="EMBL" id="VDN47943.1"/>
    </source>
</evidence>
<dbReference type="Gene3D" id="3.30.2090.10">
    <property type="entry name" value="Multidrug efflux transporter AcrB TolC docking domain, DN and DC subdomains"/>
    <property type="match status" value="2"/>
</dbReference>
<protein>
    <submittedName>
        <fullName evidence="2">Multidrug ABC transporter</fullName>
    </submittedName>
</protein>